<comment type="subcellular location">
    <subcellularLocation>
        <location evidence="3">Mitochondrion</location>
    </subcellularLocation>
</comment>
<dbReference type="InterPro" id="IPR001017">
    <property type="entry name" value="DH_E1"/>
</dbReference>
<dbReference type="GO" id="GO:0006096">
    <property type="term" value="P:glycolytic process"/>
    <property type="evidence" value="ECO:0007669"/>
    <property type="project" value="UniProtKB-KW"/>
</dbReference>
<evidence type="ECO:0000256" key="4">
    <source>
        <dbReference type="ARBA" id="ARBA00006936"/>
    </source>
</evidence>
<dbReference type="CDD" id="cd02016">
    <property type="entry name" value="TPP_E1_OGDC_like"/>
    <property type="match status" value="1"/>
</dbReference>
<comment type="similarity">
    <text evidence="4">Belongs to the alpha-ketoglutarate dehydrogenase family.</text>
</comment>
<dbReference type="Gene3D" id="3.40.50.12470">
    <property type="match status" value="1"/>
</dbReference>
<dbReference type="OMA" id="RDSYCRT"/>
<dbReference type="InterPro" id="IPR032106">
    <property type="entry name" value="2-oxogl_dehyd_N"/>
</dbReference>
<dbReference type="NCBIfam" id="TIGR00239">
    <property type="entry name" value="2oxo_dh_E1"/>
    <property type="match status" value="1"/>
</dbReference>
<evidence type="ECO:0000256" key="13">
    <source>
        <dbReference type="ARBA" id="ARBA00030680"/>
    </source>
</evidence>
<dbReference type="GO" id="GO:0030976">
    <property type="term" value="F:thiamine pyrophosphate binding"/>
    <property type="evidence" value="ECO:0007669"/>
    <property type="project" value="InterPro"/>
</dbReference>
<feature type="region of interest" description="Disordered" evidence="17">
    <location>
        <begin position="961"/>
        <end position="987"/>
    </location>
</feature>
<dbReference type="EC" id="1.2.4.2" evidence="5"/>
<feature type="domain" description="Transketolase-like pyrimidine-binding" evidence="18">
    <location>
        <begin position="620"/>
        <end position="833"/>
    </location>
</feature>
<evidence type="ECO:0000256" key="12">
    <source>
        <dbReference type="ARBA" id="ARBA00023152"/>
    </source>
</evidence>
<keyword evidence="20" id="KW-1185">Reference proteome</keyword>
<evidence type="ECO:0000256" key="6">
    <source>
        <dbReference type="ARBA" id="ARBA00022723"/>
    </source>
</evidence>
<evidence type="ECO:0000256" key="1">
    <source>
        <dbReference type="ARBA" id="ARBA00001946"/>
    </source>
</evidence>
<dbReference type="Proteomes" id="UP001142055">
    <property type="component" value="Chromosome 3"/>
</dbReference>
<evidence type="ECO:0000313" key="20">
    <source>
        <dbReference type="Proteomes" id="UP001142055"/>
    </source>
</evidence>
<keyword evidence="11" id="KW-0496">Mitochondrion</keyword>
<dbReference type="Pfam" id="PF00676">
    <property type="entry name" value="E1_dh"/>
    <property type="match status" value="1"/>
</dbReference>
<dbReference type="AlphaFoldDB" id="A0A9Q0LY44"/>
<evidence type="ECO:0000256" key="15">
    <source>
        <dbReference type="ARBA" id="ARBA00040267"/>
    </source>
</evidence>
<dbReference type="NCBIfam" id="NF008907">
    <property type="entry name" value="PRK12270.1"/>
    <property type="match status" value="1"/>
</dbReference>
<keyword evidence="8" id="KW-0809">Transit peptide</keyword>
<dbReference type="Gene3D" id="3.40.50.11610">
    <property type="entry name" value="Multifunctional 2-oxoglutarate metabolism enzyme, C-terminal domain"/>
    <property type="match status" value="1"/>
</dbReference>
<comment type="cofactor">
    <cofactor evidence="1">
        <name>Mg(2+)</name>
        <dbReference type="ChEBI" id="CHEBI:18420"/>
    </cofactor>
</comment>
<dbReference type="InterPro" id="IPR029061">
    <property type="entry name" value="THDP-binding"/>
</dbReference>
<dbReference type="SMART" id="SM00861">
    <property type="entry name" value="Transket_pyr"/>
    <property type="match status" value="1"/>
</dbReference>
<dbReference type="InterPro" id="IPR042179">
    <property type="entry name" value="KGD_C_sf"/>
</dbReference>
<evidence type="ECO:0000256" key="9">
    <source>
        <dbReference type="ARBA" id="ARBA00023002"/>
    </source>
</evidence>
<organism evidence="19 20">
    <name type="scientific">Blomia tropicalis</name>
    <name type="common">Mite</name>
    <dbReference type="NCBI Taxonomy" id="40697"/>
    <lineage>
        <taxon>Eukaryota</taxon>
        <taxon>Metazoa</taxon>
        <taxon>Ecdysozoa</taxon>
        <taxon>Arthropoda</taxon>
        <taxon>Chelicerata</taxon>
        <taxon>Arachnida</taxon>
        <taxon>Acari</taxon>
        <taxon>Acariformes</taxon>
        <taxon>Sarcoptiformes</taxon>
        <taxon>Astigmata</taxon>
        <taxon>Glycyphagoidea</taxon>
        <taxon>Echimyopodidae</taxon>
        <taxon>Blomia</taxon>
    </lineage>
</organism>
<proteinExistence type="inferred from homology"/>
<dbReference type="Gene3D" id="3.40.50.970">
    <property type="match status" value="1"/>
</dbReference>
<accession>A0A9Q0LY44</accession>
<sequence length="987" mass="111778">MHRAALTNSYRTANLLIRSIENGRFGILVTSRVATSTSPASAAAIANRVAQEPFLNGSSSIYVEEMYNAWLKDPNSVHKSWDTFFRNASANAEPGLAHQRPPTLFPFSGSFPSASGSQSLSSVDSHRDIDDHLSVQAIIRSYQIRGHYFAKLDPLEINVTNFDRDGAWLKVYNFEEKDMDRLFKLPNTTYIGGGENVLSLREILKRLEGSYCRHVGVEYMFINNLEQCQWIREKFETPSSLDLSPEKKKTLLARMTRSHKFEEFLAKKWSSEKRFGLEGCEVLIPAMKEIIDNSSELGIESIVMGMPHRGRLNVLANVCRKPLEQIFAQFNSLEPADEGSGDVKYHLGMSHERLNRKTNKTIKLAVVANPSHLEAVDPIVQGKTRAEQFYRGDTQGKKVMSILLHGDAAFAGQGVVYETFHLSDLPDYSTHGTIHIVVNNQIGFTTDPRVARSSPYCTDVARVVNAPIFHVNSDDPEAVVHVCKVAAEWRAKFGKDCVIDLVCYRRNGHNEIDEPMFTQPLMYTKIKKQMPTLHKYAQKLIAEKTVTEEFVNQLNEKYENILVEAYKNTEKECDPTGILPEVLDHIGNAFSTPPPGNFKIHPGIKRILNARKEMVNNRTIDWALAEALAFGSLLKEGIHVRLSGQDVERGTFSHRHHVLHHQTVDKTTYRPLCHLYPDQAPYTVCNSSLSEYGVLGFELGFSMTNPNALVIWEAQFGDFFNTAQCIIDQFISSGQAKWVRQSGLVLLLPHGMEGMGPEHSSGRPERFLELCNAQHDEFPTIDEFFPLKQLHDINMIVANCSTPGNMFHILRRQIALPFRKPLIVFTPKSLLRHPSCKSSFDELLPGTEFQRVLPDKSESINSNPQAVKRNIFCTGKVYYELVKERATRGLEDSVALTRVEQLCPFPFDLVQEEIKKFPNAELVWSQEEHKNQGWWNFVEPNMECVVKHLGLNKEIKYAGRPVSPSTATGSKHIHKKEHMNHMNDSFN</sequence>
<dbReference type="InterPro" id="IPR031717">
    <property type="entry name" value="ODO-1/KGD_C"/>
</dbReference>
<dbReference type="Gene3D" id="1.10.287.1150">
    <property type="entry name" value="TPP helical domain"/>
    <property type="match status" value="1"/>
</dbReference>
<dbReference type="GO" id="GO:0004591">
    <property type="term" value="F:oxoglutarate dehydrogenase (succinyl-transferring) activity"/>
    <property type="evidence" value="ECO:0007669"/>
    <property type="project" value="UniProtKB-EC"/>
</dbReference>
<dbReference type="FunFam" id="3.40.50.12470:FF:000007">
    <property type="entry name" value="2-oxoglutarate dehydrogenase e1 mitochondrial"/>
    <property type="match status" value="1"/>
</dbReference>
<dbReference type="NCBIfam" id="NF006914">
    <property type="entry name" value="PRK09404.1"/>
    <property type="match status" value="1"/>
</dbReference>
<dbReference type="Pfam" id="PF16870">
    <property type="entry name" value="OxoGdeHyase_C"/>
    <property type="match status" value="1"/>
</dbReference>
<dbReference type="Pfam" id="PF16078">
    <property type="entry name" value="2-oxogl_dehyd_N"/>
    <property type="match status" value="1"/>
</dbReference>
<evidence type="ECO:0000256" key="17">
    <source>
        <dbReference type="SAM" id="MobiDB-lite"/>
    </source>
</evidence>
<dbReference type="GO" id="GO:0046872">
    <property type="term" value="F:metal ion binding"/>
    <property type="evidence" value="ECO:0007669"/>
    <property type="project" value="UniProtKB-KW"/>
</dbReference>
<dbReference type="GO" id="GO:0005739">
    <property type="term" value="C:mitochondrion"/>
    <property type="evidence" value="ECO:0007669"/>
    <property type="project" value="UniProtKB-SubCell"/>
</dbReference>
<dbReference type="GO" id="GO:0045252">
    <property type="term" value="C:oxoglutarate dehydrogenase complex"/>
    <property type="evidence" value="ECO:0007669"/>
    <property type="project" value="TreeGrafter"/>
</dbReference>
<evidence type="ECO:0000256" key="10">
    <source>
        <dbReference type="ARBA" id="ARBA00023052"/>
    </source>
</evidence>
<name>A0A9Q0LY44_BLOTA</name>
<evidence type="ECO:0000259" key="18">
    <source>
        <dbReference type="SMART" id="SM00861"/>
    </source>
</evidence>
<evidence type="ECO:0000256" key="3">
    <source>
        <dbReference type="ARBA" id="ARBA00004173"/>
    </source>
</evidence>
<keyword evidence="9" id="KW-0560">Oxidoreductase</keyword>
<keyword evidence="12" id="KW-0324">Glycolysis</keyword>
<keyword evidence="10" id="KW-0786">Thiamine pyrophosphate</keyword>
<evidence type="ECO:0000256" key="8">
    <source>
        <dbReference type="ARBA" id="ARBA00022946"/>
    </source>
</evidence>
<evidence type="ECO:0000256" key="5">
    <source>
        <dbReference type="ARBA" id="ARBA00012280"/>
    </source>
</evidence>
<comment type="function">
    <text evidence="14">The 2-oxoglutarate dehydrogenase complex catalyzes the overall conversion of 2-oxoglutarate to succinyl-CoA and CO(2). It contains multiple copies of three enzymatic components: 2-oxoglutarate dehydrogenase (E1), dihydrolipoamide succinyltransferase (E2) and lipoamide dehydrogenase (E3).</text>
</comment>
<dbReference type="InterPro" id="IPR005475">
    <property type="entry name" value="Transketolase-like_Pyr-bd"/>
</dbReference>
<comment type="caution">
    <text evidence="19">The sequence shown here is derived from an EMBL/GenBank/DDBJ whole genome shotgun (WGS) entry which is preliminary data.</text>
</comment>
<dbReference type="PIRSF" id="PIRSF000157">
    <property type="entry name" value="Oxoglu_dh_E1"/>
    <property type="match status" value="1"/>
</dbReference>
<evidence type="ECO:0000256" key="7">
    <source>
        <dbReference type="ARBA" id="ARBA00022842"/>
    </source>
</evidence>
<dbReference type="EMBL" id="JAPWDV010000003">
    <property type="protein sequence ID" value="KAJ6216633.1"/>
    <property type="molecule type" value="Genomic_DNA"/>
</dbReference>
<reference evidence="19" key="1">
    <citation type="submission" date="2022-12" db="EMBL/GenBank/DDBJ databases">
        <title>Genome assemblies of Blomia tropicalis.</title>
        <authorList>
            <person name="Cui Y."/>
        </authorList>
    </citation>
    <scope>NUCLEOTIDE SEQUENCE</scope>
    <source>
        <tissue evidence="19">Adult mites</tissue>
    </source>
</reference>
<dbReference type="PANTHER" id="PTHR23152:SF4">
    <property type="entry name" value="2-OXOADIPATE DEHYDROGENASE COMPLEX COMPONENT E1"/>
    <property type="match status" value="1"/>
</dbReference>
<gene>
    <name evidence="19" type="ORF">RDWZM_007790</name>
</gene>
<keyword evidence="7" id="KW-0460">Magnesium</keyword>
<dbReference type="GO" id="GO:0006099">
    <property type="term" value="P:tricarboxylic acid cycle"/>
    <property type="evidence" value="ECO:0007669"/>
    <property type="project" value="TreeGrafter"/>
</dbReference>
<dbReference type="PANTHER" id="PTHR23152">
    <property type="entry name" value="2-OXOGLUTARATE DEHYDROGENASE"/>
    <property type="match status" value="1"/>
</dbReference>
<comment type="cofactor">
    <cofactor evidence="2">
        <name>thiamine diphosphate</name>
        <dbReference type="ChEBI" id="CHEBI:58937"/>
    </cofactor>
</comment>
<protein>
    <recommendedName>
        <fullName evidence="15">2-oxoglutarate dehydrogenase, mitochondrial</fullName>
        <ecNumber evidence="5">1.2.4.2</ecNumber>
    </recommendedName>
    <alternativeName>
        <fullName evidence="16">2-oxoglutarate dehydrogenase complex component E1</fullName>
    </alternativeName>
    <alternativeName>
        <fullName evidence="13">Alpha-ketoglutarate dehydrogenase</fullName>
    </alternativeName>
</protein>
<evidence type="ECO:0000313" key="19">
    <source>
        <dbReference type="EMBL" id="KAJ6216633.1"/>
    </source>
</evidence>
<dbReference type="SUPFAM" id="SSF52518">
    <property type="entry name" value="Thiamin diphosphate-binding fold (THDP-binding)"/>
    <property type="match status" value="2"/>
</dbReference>
<keyword evidence="6" id="KW-0479">Metal-binding</keyword>
<evidence type="ECO:0000256" key="14">
    <source>
        <dbReference type="ARBA" id="ARBA00037426"/>
    </source>
</evidence>
<evidence type="ECO:0000256" key="2">
    <source>
        <dbReference type="ARBA" id="ARBA00001964"/>
    </source>
</evidence>
<evidence type="ECO:0000256" key="11">
    <source>
        <dbReference type="ARBA" id="ARBA00023128"/>
    </source>
</evidence>
<evidence type="ECO:0000256" key="16">
    <source>
        <dbReference type="ARBA" id="ARBA00042984"/>
    </source>
</evidence>
<dbReference type="FunFam" id="3.40.50.970:FF:000002">
    <property type="entry name" value="2-oxoglutarate dehydrogenase, E1 component"/>
    <property type="match status" value="1"/>
</dbReference>
<dbReference type="InterPro" id="IPR011603">
    <property type="entry name" value="2oxoglutarate_DH_E1"/>
</dbReference>
<dbReference type="Pfam" id="PF02779">
    <property type="entry name" value="Transket_pyr"/>
    <property type="match status" value="1"/>
</dbReference>